<dbReference type="EMBL" id="CACRZD030000001">
    <property type="protein sequence ID" value="CAA6654253.1"/>
    <property type="molecule type" value="Genomic_DNA"/>
</dbReference>
<evidence type="ECO:0000313" key="2">
    <source>
        <dbReference type="EMBL" id="CAA2614463.1"/>
    </source>
</evidence>
<protein>
    <submittedName>
        <fullName evidence="2">Uncharacterized protein</fullName>
    </submittedName>
</protein>
<dbReference type="Proteomes" id="UP001189122">
    <property type="component" value="Unassembled WGS sequence"/>
</dbReference>
<dbReference type="AlphaFoldDB" id="A0A7I8IA23"/>
<dbReference type="PANTHER" id="PTHR36759:SF1">
    <property type="entry name" value="DYNEIN BETA CHAIN, CILIARY PROTEIN"/>
    <property type="match status" value="1"/>
</dbReference>
<name>A0A7I8IA23_SPIIN</name>
<evidence type="ECO:0000256" key="1">
    <source>
        <dbReference type="SAM" id="MobiDB-lite"/>
    </source>
</evidence>
<feature type="region of interest" description="Disordered" evidence="1">
    <location>
        <begin position="1"/>
        <end position="68"/>
    </location>
</feature>
<gene>
    <name evidence="2" type="ORF">SI7747_01000843</name>
</gene>
<dbReference type="PANTHER" id="PTHR36759">
    <property type="entry name" value="DYNEIN BETA CHAIN, CILIARY PROTEIN"/>
    <property type="match status" value="1"/>
</dbReference>
<feature type="compositionally biased region" description="Basic and acidic residues" evidence="1">
    <location>
        <begin position="57"/>
        <end position="68"/>
    </location>
</feature>
<accession>A0A7I8IA23</accession>
<evidence type="ECO:0000313" key="3">
    <source>
        <dbReference type="Proteomes" id="UP001189122"/>
    </source>
</evidence>
<organism evidence="2">
    <name type="scientific">Spirodela intermedia</name>
    <name type="common">Intermediate duckweed</name>
    <dbReference type="NCBI Taxonomy" id="51605"/>
    <lineage>
        <taxon>Eukaryota</taxon>
        <taxon>Viridiplantae</taxon>
        <taxon>Streptophyta</taxon>
        <taxon>Embryophyta</taxon>
        <taxon>Tracheophyta</taxon>
        <taxon>Spermatophyta</taxon>
        <taxon>Magnoliopsida</taxon>
        <taxon>Liliopsida</taxon>
        <taxon>Araceae</taxon>
        <taxon>Lemnoideae</taxon>
        <taxon>Spirodela</taxon>
    </lineage>
</organism>
<dbReference type="EMBL" id="LR743588">
    <property type="protein sequence ID" value="CAA2614463.1"/>
    <property type="molecule type" value="Genomic_DNA"/>
</dbReference>
<proteinExistence type="predicted"/>
<reference evidence="2 3" key="1">
    <citation type="submission" date="2019-12" db="EMBL/GenBank/DDBJ databases">
        <authorList>
            <person name="Scholz U."/>
            <person name="Mascher M."/>
            <person name="Fiebig A."/>
        </authorList>
    </citation>
    <scope>NUCLEOTIDE SEQUENCE</scope>
</reference>
<keyword evidence="3" id="KW-1185">Reference proteome</keyword>
<sequence length="197" mass="20961">MGQVLRGAAGKVRASKVQQQSQHLKNTERRAPGPPAEAPYAPKAGQNGLGGVLGTDDSSRDKTIPGVLEERDPTYDAMLGKMVGRITTKPGGKLEMGEAFIVEKYNRPMPKLRSSKAAAAAAAGGSEEKPLPSGTLEAAQLRQIILLHEGKSEDHRGPMSIEAIAEKFRIDVATVQNILRFVSLPPEDGAKKSEPTS</sequence>